<feature type="domain" description="Amine oxidase" evidence="1">
    <location>
        <begin position="20"/>
        <end position="371"/>
    </location>
</feature>
<dbReference type="Proteomes" id="UP000054877">
    <property type="component" value="Unassembled WGS sequence"/>
</dbReference>
<protein>
    <submittedName>
        <fullName evidence="2">Amine oxidase, flavin containing</fullName>
    </submittedName>
</protein>
<proteinExistence type="predicted"/>
<evidence type="ECO:0000313" key="2">
    <source>
        <dbReference type="EMBL" id="KTD61563.1"/>
    </source>
</evidence>
<organism evidence="2 3">
    <name type="scientific">Legionella spiritensis</name>
    <dbReference type="NCBI Taxonomy" id="452"/>
    <lineage>
        <taxon>Bacteria</taxon>
        <taxon>Pseudomonadati</taxon>
        <taxon>Pseudomonadota</taxon>
        <taxon>Gammaproteobacteria</taxon>
        <taxon>Legionellales</taxon>
        <taxon>Legionellaceae</taxon>
        <taxon>Legionella</taxon>
    </lineage>
</organism>
<dbReference type="PANTHER" id="PTHR42923:SF20">
    <property type="entry name" value="FLAVIN-CONTAINING AMINE OXIDASEDEHYDROGENASE"/>
    <property type="match status" value="1"/>
</dbReference>
<dbReference type="InterPro" id="IPR002937">
    <property type="entry name" value="Amino_oxidase"/>
</dbReference>
<dbReference type="InterPro" id="IPR050464">
    <property type="entry name" value="Zeta_carotene_desat/Oxidored"/>
</dbReference>
<reference evidence="2 3" key="1">
    <citation type="submission" date="2015-11" db="EMBL/GenBank/DDBJ databases">
        <title>Genomic analysis of 38 Legionella species identifies large and diverse effector repertoires.</title>
        <authorList>
            <person name="Burstein D."/>
            <person name="Amaro F."/>
            <person name="Zusman T."/>
            <person name="Lifshitz Z."/>
            <person name="Cohen O."/>
            <person name="Gilbert J.A."/>
            <person name="Pupko T."/>
            <person name="Shuman H.A."/>
            <person name="Segal G."/>
        </authorList>
    </citation>
    <scope>NUCLEOTIDE SEQUENCE [LARGE SCALE GENOMIC DNA]</scope>
    <source>
        <strain evidence="2 3">Mt.St.Helens-9</strain>
    </source>
</reference>
<dbReference type="EMBL" id="LNYX01000031">
    <property type="protein sequence ID" value="KTD61563.1"/>
    <property type="molecule type" value="Genomic_DNA"/>
</dbReference>
<evidence type="ECO:0000313" key="3">
    <source>
        <dbReference type="Proteomes" id="UP000054877"/>
    </source>
</evidence>
<evidence type="ECO:0000259" key="1">
    <source>
        <dbReference type="Pfam" id="PF01593"/>
    </source>
</evidence>
<dbReference type="PANTHER" id="PTHR42923">
    <property type="entry name" value="PROTOPORPHYRINOGEN OXIDASE"/>
    <property type="match status" value="1"/>
</dbReference>
<dbReference type="SUPFAM" id="SSF51905">
    <property type="entry name" value="FAD/NAD(P)-binding domain"/>
    <property type="match status" value="1"/>
</dbReference>
<dbReference type="AlphaFoldDB" id="A0A0W0YXL5"/>
<sequence length="533" mass="59458">MKNKSEEKETKKIAVVGLGTGLTAVWAMENQGNFQVTGFDSGSSPGGHINSFSLQGRGKDGDLMAPVIVEGGAEFIGPPEKYPHVHALFEHLGVELKPYQLNMEFHNHQKKDKLVLPPAYFTSDGIGAQRSGCFPFLTSFFRKGQSQKKLTIDTHSLLCHFDDMLKMKSVIDDAEDLEPGVRKAKKQAVKIQQAKDKTLPPEKMKTLEQFVNAFIDGDKSKQDFADQFLYPLIAAGWGVSVDTIKTFGAHYAMNYLKAGDTWYDAPEGLSSYIDAMREQCGKTRFELDCTIKQLIPVAVDGQTKYQLLTQDDRLIMDDHGEPMLYDDVMLTSPAYITNELLADIEDKTIQDLREKLKAVEYYDTTVVFHQDKRYESEVGAVVHTRYDGERAANTMCKKWKFQEGDTPIMKTWVLPGQPMPKNVLVVKQYRHPVMNQAYYEAQQALHHTQGQAGLWFGGILGGNSDAHESGISVALQVAATLCQRERCLEVNERLKLFPDVIKSVQPGAPCDLVCGVDHDEQSEGSSLAMSPMG</sequence>
<dbReference type="RefSeq" id="WP_065238418.1">
    <property type="nucleotide sequence ID" value="NZ_CAAAII010000010.1"/>
</dbReference>
<dbReference type="GO" id="GO:0016491">
    <property type="term" value="F:oxidoreductase activity"/>
    <property type="evidence" value="ECO:0007669"/>
    <property type="project" value="InterPro"/>
</dbReference>
<name>A0A0W0YXL5_LEGSP</name>
<dbReference type="InterPro" id="IPR036188">
    <property type="entry name" value="FAD/NAD-bd_sf"/>
</dbReference>
<dbReference type="PATRIC" id="fig|452.5.peg.2416"/>
<gene>
    <name evidence="2" type="ORF">Lspi_2193</name>
</gene>
<dbReference type="OrthoDB" id="20837at2"/>
<dbReference type="STRING" id="452.Lspi_2193"/>
<keyword evidence="3" id="KW-1185">Reference proteome</keyword>
<accession>A0A0W0YXL5</accession>
<dbReference type="Pfam" id="PF01593">
    <property type="entry name" value="Amino_oxidase"/>
    <property type="match status" value="1"/>
</dbReference>
<comment type="caution">
    <text evidence="2">The sequence shown here is derived from an EMBL/GenBank/DDBJ whole genome shotgun (WGS) entry which is preliminary data.</text>
</comment>